<organism evidence="1 2">
    <name type="scientific">Arachis hypogaea</name>
    <name type="common">Peanut</name>
    <dbReference type="NCBI Taxonomy" id="3818"/>
    <lineage>
        <taxon>Eukaryota</taxon>
        <taxon>Viridiplantae</taxon>
        <taxon>Streptophyta</taxon>
        <taxon>Embryophyta</taxon>
        <taxon>Tracheophyta</taxon>
        <taxon>Spermatophyta</taxon>
        <taxon>Magnoliopsida</taxon>
        <taxon>eudicotyledons</taxon>
        <taxon>Gunneridae</taxon>
        <taxon>Pentapetalae</taxon>
        <taxon>rosids</taxon>
        <taxon>fabids</taxon>
        <taxon>Fabales</taxon>
        <taxon>Fabaceae</taxon>
        <taxon>Papilionoideae</taxon>
        <taxon>50 kb inversion clade</taxon>
        <taxon>dalbergioids sensu lato</taxon>
        <taxon>Dalbergieae</taxon>
        <taxon>Pterocarpus clade</taxon>
        <taxon>Arachis</taxon>
    </lineage>
</organism>
<name>A0A445C9K7_ARAHY</name>
<accession>A0A445C9K7</accession>
<keyword evidence="2" id="KW-1185">Reference proteome</keyword>
<comment type="caution">
    <text evidence="1">The sequence shown here is derived from an EMBL/GenBank/DDBJ whole genome shotgun (WGS) entry which is preliminary data.</text>
</comment>
<evidence type="ECO:0000313" key="2">
    <source>
        <dbReference type="Proteomes" id="UP000289738"/>
    </source>
</evidence>
<sequence>MCPYWSNGMFVIKNALWRKEDVEWIKKGRRHFLSGRSNTIKTTSFSLHPLSPCHSQNRPLSLQREHWISLDILPFYRPKSSSTGHRCRVAGLLAVSKLSSLPFDDLGNVENLLIINYLKQKIQNLTIRSAFFCFYTGRLPWTWCSQGERRVRYGEIQEEKRGRKLKDFSKFTFTFSFRNETTTFTSPA</sequence>
<dbReference type="EMBL" id="SDMP01000007">
    <property type="protein sequence ID" value="RYR47618.1"/>
    <property type="molecule type" value="Genomic_DNA"/>
</dbReference>
<dbReference type="AlphaFoldDB" id="A0A445C9K7"/>
<evidence type="ECO:0000313" key="1">
    <source>
        <dbReference type="EMBL" id="RYR47618.1"/>
    </source>
</evidence>
<protein>
    <submittedName>
        <fullName evidence="1">Uncharacterized protein</fullName>
    </submittedName>
</protein>
<reference evidence="1 2" key="1">
    <citation type="submission" date="2019-01" db="EMBL/GenBank/DDBJ databases">
        <title>Sequencing of cultivated peanut Arachis hypogaea provides insights into genome evolution and oil improvement.</title>
        <authorList>
            <person name="Chen X."/>
        </authorList>
    </citation>
    <scope>NUCLEOTIDE SEQUENCE [LARGE SCALE GENOMIC DNA]</scope>
    <source>
        <strain evidence="2">cv. Fuhuasheng</strain>
        <tissue evidence="1">Leaves</tissue>
    </source>
</reference>
<gene>
    <name evidence="1" type="ORF">Ahy_A07g033561</name>
</gene>
<proteinExistence type="predicted"/>
<dbReference type="Proteomes" id="UP000289738">
    <property type="component" value="Chromosome A07"/>
</dbReference>